<evidence type="ECO:0000256" key="1">
    <source>
        <dbReference type="ARBA" id="ARBA00004651"/>
    </source>
</evidence>
<feature type="transmembrane region" description="Helical" evidence="8">
    <location>
        <begin position="405"/>
        <end position="423"/>
    </location>
</feature>
<dbReference type="AlphaFoldDB" id="A0A518GA09"/>
<keyword evidence="4 8" id="KW-0812">Transmembrane</keyword>
<dbReference type="InterPro" id="IPR036259">
    <property type="entry name" value="MFS_trans_sf"/>
</dbReference>
<dbReference type="InterPro" id="IPR010290">
    <property type="entry name" value="TM_effector"/>
</dbReference>
<dbReference type="SUPFAM" id="SSF103473">
    <property type="entry name" value="MFS general substrate transporter"/>
    <property type="match status" value="1"/>
</dbReference>
<organism evidence="10 11">
    <name type="scientific">Aureliella helgolandensis</name>
    <dbReference type="NCBI Taxonomy" id="2527968"/>
    <lineage>
        <taxon>Bacteria</taxon>
        <taxon>Pseudomonadati</taxon>
        <taxon>Planctomycetota</taxon>
        <taxon>Planctomycetia</taxon>
        <taxon>Pirellulales</taxon>
        <taxon>Pirellulaceae</taxon>
        <taxon>Aureliella</taxon>
    </lineage>
</organism>
<dbReference type="PANTHER" id="PTHR23513:SF11">
    <property type="entry name" value="STAPHYLOFERRIN A TRANSPORTER"/>
    <property type="match status" value="1"/>
</dbReference>
<proteinExistence type="predicted"/>
<feature type="transmembrane region" description="Helical" evidence="8">
    <location>
        <begin position="319"/>
        <end position="336"/>
    </location>
</feature>
<evidence type="ECO:0000313" key="10">
    <source>
        <dbReference type="EMBL" id="QDV25400.1"/>
    </source>
</evidence>
<dbReference type="GO" id="GO:0005886">
    <property type="term" value="C:plasma membrane"/>
    <property type="evidence" value="ECO:0007669"/>
    <property type="project" value="UniProtKB-SubCell"/>
</dbReference>
<feature type="transmembrane region" description="Helical" evidence="8">
    <location>
        <begin position="80"/>
        <end position="101"/>
    </location>
</feature>
<comment type="subcellular location">
    <subcellularLocation>
        <location evidence="1">Cell membrane</location>
        <topology evidence="1">Multi-pass membrane protein</topology>
    </subcellularLocation>
</comment>
<feature type="transmembrane region" description="Helical" evidence="8">
    <location>
        <begin position="288"/>
        <end position="307"/>
    </location>
</feature>
<feature type="transmembrane region" description="Helical" evidence="8">
    <location>
        <begin position="195"/>
        <end position="221"/>
    </location>
</feature>
<dbReference type="KEGG" id="ahel:Q31a_37260"/>
<dbReference type="GO" id="GO:0022857">
    <property type="term" value="F:transmembrane transporter activity"/>
    <property type="evidence" value="ECO:0007669"/>
    <property type="project" value="InterPro"/>
</dbReference>
<keyword evidence="6 8" id="KW-0472">Membrane</keyword>
<evidence type="ECO:0000256" key="4">
    <source>
        <dbReference type="ARBA" id="ARBA00022692"/>
    </source>
</evidence>
<feature type="domain" description="Major facilitator superfamily (MFS) profile" evidence="9">
    <location>
        <begin position="43"/>
        <end position="427"/>
    </location>
</feature>
<name>A0A518GA09_9BACT</name>
<feature type="transmembrane region" description="Helical" evidence="8">
    <location>
        <begin position="39"/>
        <end position="60"/>
    </location>
</feature>
<dbReference type="PANTHER" id="PTHR23513">
    <property type="entry name" value="INTEGRAL MEMBRANE EFFLUX PROTEIN-RELATED"/>
    <property type="match status" value="1"/>
</dbReference>
<dbReference type="Proteomes" id="UP000318017">
    <property type="component" value="Chromosome"/>
</dbReference>
<keyword evidence="5 8" id="KW-1133">Transmembrane helix</keyword>
<evidence type="ECO:0000256" key="5">
    <source>
        <dbReference type="ARBA" id="ARBA00022989"/>
    </source>
</evidence>
<evidence type="ECO:0000256" key="3">
    <source>
        <dbReference type="ARBA" id="ARBA00022475"/>
    </source>
</evidence>
<accession>A0A518GA09</accession>
<keyword evidence="2" id="KW-0813">Transport</keyword>
<dbReference type="Gene3D" id="1.20.1250.20">
    <property type="entry name" value="MFS general substrate transporter like domains"/>
    <property type="match status" value="1"/>
</dbReference>
<dbReference type="OrthoDB" id="9775268at2"/>
<keyword evidence="11" id="KW-1185">Reference proteome</keyword>
<feature type="transmembrane region" description="Helical" evidence="8">
    <location>
        <begin position="256"/>
        <end position="276"/>
    </location>
</feature>
<sequence>MTDTEAPHHGPNGSHNPDEKLAQLPPPATRHSSKPWAPLVYPMYRIFWIAGLFSNMGTWMHETGAQWLMTSLHPSPEMVSAVRVSMTIPVFLLALPAGVWADRFNRRTWLLSTQFLLLSIATLMAVLARFDLITPSLLLILTAAMGTAMILNQPAWQALTPELVPPALVPSAVAVGSISFNLARSIGPAVGGLLIAYFSVWTTFAFNAISFLGVIMVLLMWQPAPEPKSNRASPEFMTELKKGMFVIKNTPPLRNALLRVLMFTLSASILWSLLPLVATEKLGFRERGFGICLGLIGAGAVVGAWFLPYVRSRFPSESLLLASNCIYASVCITIGLTHSAAWIMPGLFVIGACWMATMTTLNATAQVNLPRKFRARGMSAFLMSFALGMGLGSACWGWFALGTSLGLTFIVAGVTLIATAFAVHSKKIGSLTVSH</sequence>
<dbReference type="RefSeq" id="WP_145080409.1">
    <property type="nucleotide sequence ID" value="NZ_CP036298.1"/>
</dbReference>
<dbReference type="CDD" id="cd06173">
    <property type="entry name" value="MFS_MefA_like"/>
    <property type="match status" value="1"/>
</dbReference>
<feature type="transmembrane region" description="Helical" evidence="8">
    <location>
        <begin position="108"/>
        <end position="127"/>
    </location>
</feature>
<gene>
    <name evidence="10" type="ORF">Q31a_37260</name>
</gene>
<evidence type="ECO:0000313" key="11">
    <source>
        <dbReference type="Proteomes" id="UP000318017"/>
    </source>
</evidence>
<keyword evidence="3" id="KW-1003">Cell membrane</keyword>
<evidence type="ECO:0000256" key="2">
    <source>
        <dbReference type="ARBA" id="ARBA00022448"/>
    </source>
</evidence>
<dbReference type="PROSITE" id="PS50850">
    <property type="entry name" value="MFS"/>
    <property type="match status" value="1"/>
</dbReference>
<reference evidence="10 11" key="1">
    <citation type="submission" date="2019-02" db="EMBL/GenBank/DDBJ databases">
        <title>Deep-cultivation of Planctomycetes and their phenomic and genomic characterization uncovers novel biology.</title>
        <authorList>
            <person name="Wiegand S."/>
            <person name="Jogler M."/>
            <person name="Boedeker C."/>
            <person name="Pinto D."/>
            <person name="Vollmers J."/>
            <person name="Rivas-Marin E."/>
            <person name="Kohn T."/>
            <person name="Peeters S.H."/>
            <person name="Heuer A."/>
            <person name="Rast P."/>
            <person name="Oberbeckmann S."/>
            <person name="Bunk B."/>
            <person name="Jeske O."/>
            <person name="Meyerdierks A."/>
            <person name="Storesund J.E."/>
            <person name="Kallscheuer N."/>
            <person name="Luecker S."/>
            <person name="Lage O.M."/>
            <person name="Pohl T."/>
            <person name="Merkel B.J."/>
            <person name="Hornburger P."/>
            <person name="Mueller R.-W."/>
            <person name="Bruemmer F."/>
            <person name="Labrenz M."/>
            <person name="Spormann A.M."/>
            <person name="Op den Camp H."/>
            <person name="Overmann J."/>
            <person name="Amann R."/>
            <person name="Jetten M.S.M."/>
            <person name="Mascher T."/>
            <person name="Medema M.H."/>
            <person name="Devos D.P."/>
            <person name="Kaster A.-K."/>
            <person name="Ovreas L."/>
            <person name="Rohde M."/>
            <person name="Galperin M.Y."/>
            <person name="Jogler C."/>
        </authorList>
    </citation>
    <scope>NUCLEOTIDE SEQUENCE [LARGE SCALE GENOMIC DNA]</scope>
    <source>
        <strain evidence="10 11">Q31a</strain>
    </source>
</reference>
<feature type="transmembrane region" description="Helical" evidence="8">
    <location>
        <begin position="342"/>
        <end position="365"/>
    </location>
</feature>
<dbReference type="Pfam" id="PF05977">
    <property type="entry name" value="MFS_3"/>
    <property type="match status" value="1"/>
</dbReference>
<dbReference type="InterPro" id="IPR020846">
    <property type="entry name" value="MFS_dom"/>
</dbReference>
<feature type="region of interest" description="Disordered" evidence="7">
    <location>
        <begin position="1"/>
        <end position="32"/>
    </location>
</feature>
<evidence type="ECO:0000256" key="6">
    <source>
        <dbReference type="ARBA" id="ARBA00023136"/>
    </source>
</evidence>
<evidence type="ECO:0000259" key="9">
    <source>
        <dbReference type="PROSITE" id="PS50850"/>
    </source>
</evidence>
<evidence type="ECO:0000256" key="8">
    <source>
        <dbReference type="SAM" id="Phobius"/>
    </source>
</evidence>
<evidence type="ECO:0000256" key="7">
    <source>
        <dbReference type="SAM" id="MobiDB-lite"/>
    </source>
</evidence>
<feature type="transmembrane region" description="Helical" evidence="8">
    <location>
        <begin position="377"/>
        <end position="399"/>
    </location>
</feature>
<protein>
    <submittedName>
        <fullName evidence="10">Enterobactin exporter EntS</fullName>
    </submittedName>
</protein>
<dbReference type="EMBL" id="CP036298">
    <property type="protein sequence ID" value="QDV25400.1"/>
    <property type="molecule type" value="Genomic_DNA"/>
</dbReference>